<proteinExistence type="predicted"/>
<sequence length="128" mass="14474">MKKMSKQLAFKFLKEIFLRNGNLRIKDEVKVAKHGSQKHKKGYEVRLLAKDEQELEHIQIAISSLDLYVAKSYPKGKQIVQPIYGKEITKKFGEIKSSEASNNNPPLSVVDALRPLGLDCQPCILASH</sequence>
<dbReference type="OrthoDB" id="826167at2"/>
<dbReference type="RefSeq" id="WP_146917727.1">
    <property type="nucleotide sequence ID" value="NZ_VORW01000006.1"/>
</dbReference>
<protein>
    <submittedName>
        <fullName evidence="1">Uncharacterized protein</fullName>
    </submittedName>
</protein>
<reference evidence="1 2" key="1">
    <citation type="submission" date="2019-08" db="EMBL/GenBank/DDBJ databases">
        <title>Genomes sequence of Algoriphagus aquimarinus ACAM450.</title>
        <authorList>
            <person name="Bowman J.P."/>
        </authorList>
    </citation>
    <scope>NUCLEOTIDE SEQUENCE [LARGE SCALE GENOMIC DNA]</scope>
    <source>
        <strain evidence="1 2">ACAM 450</strain>
    </source>
</reference>
<dbReference type="AlphaFoldDB" id="A0A5C7AU75"/>
<name>A0A5C7AU75_9BACT</name>
<evidence type="ECO:0000313" key="1">
    <source>
        <dbReference type="EMBL" id="TXE11173.1"/>
    </source>
</evidence>
<gene>
    <name evidence="1" type="ORF">ESV85_11535</name>
</gene>
<dbReference type="EMBL" id="VORW01000006">
    <property type="protein sequence ID" value="TXE11173.1"/>
    <property type="molecule type" value="Genomic_DNA"/>
</dbReference>
<organism evidence="1 2">
    <name type="scientific">Algoriphagus aquimarinus</name>
    <dbReference type="NCBI Taxonomy" id="237018"/>
    <lineage>
        <taxon>Bacteria</taxon>
        <taxon>Pseudomonadati</taxon>
        <taxon>Bacteroidota</taxon>
        <taxon>Cytophagia</taxon>
        <taxon>Cytophagales</taxon>
        <taxon>Cyclobacteriaceae</taxon>
        <taxon>Algoriphagus</taxon>
    </lineage>
</organism>
<dbReference type="Proteomes" id="UP000321935">
    <property type="component" value="Unassembled WGS sequence"/>
</dbReference>
<comment type="caution">
    <text evidence="1">The sequence shown here is derived from an EMBL/GenBank/DDBJ whole genome shotgun (WGS) entry which is preliminary data.</text>
</comment>
<accession>A0A5C7AU75</accession>
<evidence type="ECO:0000313" key="2">
    <source>
        <dbReference type="Proteomes" id="UP000321935"/>
    </source>
</evidence>